<feature type="region of interest" description="Disordered" evidence="1">
    <location>
        <begin position="360"/>
        <end position="499"/>
    </location>
</feature>
<keyword evidence="3" id="KW-0269">Exonuclease</keyword>
<organism evidence="3">
    <name type="scientific">Marseillevirus LCMAC101</name>
    <dbReference type="NCBI Taxonomy" id="2506602"/>
    <lineage>
        <taxon>Viruses</taxon>
        <taxon>Varidnaviria</taxon>
        <taxon>Bamfordvirae</taxon>
        <taxon>Nucleocytoviricota</taxon>
        <taxon>Megaviricetes</taxon>
        <taxon>Pimascovirales</taxon>
        <taxon>Pimascovirales incertae sedis</taxon>
        <taxon>Marseilleviridae</taxon>
    </lineage>
</organism>
<dbReference type="SUPFAM" id="SSF56300">
    <property type="entry name" value="Metallo-dependent phosphatases"/>
    <property type="match status" value="1"/>
</dbReference>
<dbReference type="Gene3D" id="3.60.21.10">
    <property type="match status" value="1"/>
</dbReference>
<feature type="compositionally biased region" description="Polar residues" evidence="1">
    <location>
        <begin position="420"/>
        <end position="434"/>
    </location>
</feature>
<dbReference type="InterPro" id="IPR029052">
    <property type="entry name" value="Metallo-depent_PP-like"/>
</dbReference>
<keyword evidence="3" id="KW-0378">Hydrolase</keyword>
<feature type="compositionally biased region" description="Acidic residues" evidence="1">
    <location>
        <begin position="386"/>
        <end position="397"/>
    </location>
</feature>
<proteinExistence type="predicted"/>
<dbReference type="Pfam" id="PF00149">
    <property type="entry name" value="Metallophos"/>
    <property type="match status" value="1"/>
</dbReference>
<evidence type="ECO:0000256" key="1">
    <source>
        <dbReference type="SAM" id="MobiDB-lite"/>
    </source>
</evidence>
<protein>
    <submittedName>
        <fullName evidence="3">DNA repair exonuclease</fullName>
    </submittedName>
</protein>
<dbReference type="EMBL" id="MK500327">
    <property type="protein sequence ID" value="QBK85680.1"/>
    <property type="molecule type" value="Genomic_DNA"/>
</dbReference>
<dbReference type="PANTHER" id="PTHR30337">
    <property type="entry name" value="COMPONENT OF ATP-DEPENDENT DSDNA EXONUCLEASE"/>
    <property type="match status" value="1"/>
</dbReference>
<keyword evidence="3" id="KW-0540">Nuclease</keyword>
<reference evidence="3" key="1">
    <citation type="journal article" date="2019" name="MBio">
        <title>Virus Genomes from Deep Sea Sediments Expand the Ocean Megavirome and Support Independent Origins of Viral Gigantism.</title>
        <authorList>
            <person name="Backstrom D."/>
            <person name="Yutin N."/>
            <person name="Jorgensen S.L."/>
            <person name="Dharamshi J."/>
            <person name="Homa F."/>
            <person name="Zaremba-Niedwiedzka K."/>
            <person name="Spang A."/>
            <person name="Wolf Y.I."/>
            <person name="Koonin E.V."/>
            <person name="Ettema T.J."/>
        </authorList>
    </citation>
    <scope>NUCLEOTIDE SEQUENCE</scope>
</reference>
<dbReference type="InterPro" id="IPR050535">
    <property type="entry name" value="DNA_Repair-Maintenance_Comp"/>
</dbReference>
<feature type="compositionally biased region" description="Low complexity" evidence="1">
    <location>
        <begin position="360"/>
        <end position="371"/>
    </location>
</feature>
<name>A0A481YRT1_9VIRU</name>
<gene>
    <name evidence="3" type="ORF">LCMAC101_02750</name>
</gene>
<feature type="domain" description="Calcineurin-like phosphoesterase" evidence="2">
    <location>
        <begin position="9"/>
        <end position="192"/>
    </location>
</feature>
<evidence type="ECO:0000259" key="2">
    <source>
        <dbReference type="Pfam" id="PF00149"/>
    </source>
</evidence>
<feature type="compositionally biased region" description="Acidic residues" evidence="1">
    <location>
        <begin position="439"/>
        <end position="499"/>
    </location>
</feature>
<feature type="compositionally biased region" description="Acidic residues" evidence="1">
    <location>
        <begin position="410"/>
        <end position="419"/>
    </location>
</feature>
<accession>A0A481YRT1</accession>
<sequence length="499" mass="57073">MEDSVIKAFVIGDPHFKRNNIIDGRSFVNKCVPAADKFKPDFIVILGDTLHCHDTAYNSPFELAYELIEGLQRIAHVFIIIGNHDLINHQQFLTSKHFFLPYRRWDNVTVVDHPLYREIGSFTFTFCPYVPSGRFCEALDKLIEKGETWDLTDCIFAHQEFRGCSMENGKTSDIGDKWDENYPPVITGHIHKAQTIKNIYYPGSAYQHTFAEDPDKKVWGVTFVSNSDPPGFKIKKMDLKIKGKRRIFLDVKDVDQFDESLINKHQIQLRLHGTAEEFKVFDKSKICKNLKDKGVKISKDLITNGVDVGEKQISSHVFLDVFQELLLRKDIRIQEACKIVYPEIFKDYLGPVEIIFHDSMGSSDDGSQDSMELLEHETESGSDISESAEDSYDEDPSEVISAEVSKHEDSESETTDDSEVLNTSDVLDSSEICNTSDVLDSDTDVTDTLDEEEEEESDDFSEEEESEEKESEEEEEEESDEEEKESDEGDSDDYSEEEE</sequence>
<dbReference type="InterPro" id="IPR004843">
    <property type="entry name" value="Calcineurin-like_PHP"/>
</dbReference>
<dbReference type="GO" id="GO:0004527">
    <property type="term" value="F:exonuclease activity"/>
    <property type="evidence" value="ECO:0007669"/>
    <property type="project" value="UniProtKB-KW"/>
</dbReference>
<evidence type="ECO:0000313" key="3">
    <source>
        <dbReference type="EMBL" id="QBK85680.1"/>
    </source>
</evidence>